<dbReference type="InterPro" id="IPR009071">
    <property type="entry name" value="HMG_box_dom"/>
</dbReference>
<keyword evidence="7" id="KW-1185">Reference proteome</keyword>
<evidence type="ECO:0000259" key="5">
    <source>
        <dbReference type="PROSITE" id="PS50118"/>
    </source>
</evidence>
<comment type="caution">
    <text evidence="6">The sequence shown here is derived from an EMBL/GenBank/DDBJ whole genome shotgun (WGS) entry which is preliminary data.</text>
</comment>
<evidence type="ECO:0000313" key="7">
    <source>
        <dbReference type="Proteomes" id="UP000518752"/>
    </source>
</evidence>
<dbReference type="SUPFAM" id="SSF47095">
    <property type="entry name" value="HMG-box"/>
    <property type="match status" value="1"/>
</dbReference>
<proteinExistence type="predicted"/>
<evidence type="ECO:0000256" key="2">
    <source>
        <dbReference type="ARBA" id="ARBA00023163"/>
    </source>
</evidence>
<evidence type="ECO:0000256" key="3">
    <source>
        <dbReference type="PROSITE-ProRule" id="PRU00267"/>
    </source>
</evidence>
<feature type="compositionally biased region" description="Low complexity" evidence="4">
    <location>
        <begin position="25"/>
        <end position="49"/>
    </location>
</feature>
<dbReference type="GO" id="GO:0000978">
    <property type="term" value="F:RNA polymerase II cis-regulatory region sequence-specific DNA binding"/>
    <property type="evidence" value="ECO:0007669"/>
    <property type="project" value="TreeGrafter"/>
</dbReference>
<feature type="region of interest" description="Disordered" evidence="4">
    <location>
        <begin position="136"/>
        <end position="185"/>
    </location>
</feature>
<sequence>MSTRIFGWAPETVDHDKQNLSPDGTSRSSSPFSASSAEEEAQVTTTTTTNNKKPPRKGDPDWVARPRNAFIIFRCEYAKENARGTQAGGSGAHKRGVPVDKTMSKRAGEAWKALSKTELEYYKQLAEEEKKEHAIAHPDYRYRPARRAPSHRRHHRWNPVTRPSESASSTQQESSDDDYSSSYIASPKEITPKTLKRRSTSVPLLIPQILNAQERMGLRRTKSDMEGVDNAPVSSGSNMSSYELLYPSESPYSNHSPLRFGSPTPVAPTFPPTVFQSPPLAPVASGSSLANWNGDMEMSLSMDEIYPGVSSSAAPQTTASSPWMPSLAPTYHMGSHAPFNSYGRPRGFRSPQMYWNSSQEDIMNMHRPLLDHDAHMAAPVHPYHHYIGPDDHMLYEMPGGEEQKLFDGYLQY</sequence>
<feature type="compositionally biased region" description="Basic residues" evidence="4">
    <location>
        <begin position="143"/>
        <end position="157"/>
    </location>
</feature>
<dbReference type="PANTHER" id="PTHR10270:SF161">
    <property type="entry name" value="SEX-DETERMINING REGION Y PROTEIN"/>
    <property type="match status" value="1"/>
</dbReference>
<dbReference type="AlphaFoldDB" id="A0A8H5M6V4"/>
<dbReference type="GO" id="GO:0005634">
    <property type="term" value="C:nucleus"/>
    <property type="evidence" value="ECO:0007669"/>
    <property type="project" value="UniProtKB-UniRule"/>
</dbReference>
<dbReference type="GO" id="GO:0001228">
    <property type="term" value="F:DNA-binding transcription activator activity, RNA polymerase II-specific"/>
    <property type="evidence" value="ECO:0007669"/>
    <property type="project" value="TreeGrafter"/>
</dbReference>
<name>A0A8H5M6V4_9AGAR</name>
<feature type="compositionally biased region" description="Low complexity" evidence="4">
    <location>
        <begin position="164"/>
        <end position="173"/>
    </location>
</feature>
<evidence type="ECO:0000256" key="1">
    <source>
        <dbReference type="ARBA" id="ARBA00023125"/>
    </source>
</evidence>
<feature type="DNA-binding region" description="HMG box" evidence="3">
    <location>
        <begin position="63"/>
        <end position="141"/>
    </location>
</feature>
<dbReference type="Proteomes" id="UP000518752">
    <property type="component" value="Unassembled WGS sequence"/>
</dbReference>
<accession>A0A8H5M6V4</accession>
<dbReference type="PROSITE" id="PS50118">
    <property type="entry name" value="HMG_BOX_2"/>
    <property type="match status" value="1"/>
</dbReference>
<organism evidence="6 7">
    <name type="scientific">Collybiopsis confluens</name>
    <dbReference type="NCBI Taxonomy" id="2823264"/>
    <lineage>
        <taxon>Eukaryota</taxon>
        <taxon>Fungi</taxon>
        <taxon>Dikarya</taxon>
        <taxon>Basidiomycota</taxon>
        <taxon>Agaricomycotina</taxon>
        <taxon>Agaricomycetes</taxon>
        <taxon>Agaricomycetidae</taxon>
        <taxon>Agaricales</taxon>
        <taxon>Marasmiineae</taxon>
        <taxon>Omphalotaceae</taxon>
        <taxon>Collybiopsis</taxon>
    </lineage>
</organism>
<keyword evidence="2" id="KW-0804">Transcription</keyword>
<dbReference type="OrthoDB" id="6247875at2759"/>
<keyword evidence="3" id="KW-0539">Nucleus</keyword>
<gene>
    <name evidence="6" type="ORF">D9757_007307</name>
</gene>
<dbReference type="InterPro" id="IPR036910">
    <property type="entry name" value="HMG_box_dom_sf"/>
</dbReference>
<feature type="region of interest" description="Disordered" evidence="4">
    <location>
        <begin position="220"/>
        <end position="239"/>
    </location>
</feature>
<keyword evidence="1 3" id="KW-0238">DNA-binding</keyword>
<dbReference type="CDD" id="cd01389">
    <property type="entry name" value="HMG-box_ROX1-like"/>
    <property type="match status" value="1"/>
</dbReference>
<dbReference type="SMART" id="SM00398">
    <property type="entry name" value="HMG"/>
    <property type="match status" value="1"/>
</dbReference>
<reference evidence="6 7" key="1">
    <citation type="journal article" date="2020" name="ISME J.">
        <title>Uncovering the hidden diversity of litter-decomposition mechanisms in mushroom-forming fungi.</title>
        <authorList>
            <person name="Floudas D."/>
            <person name="Bentzer J."/>
            <person name="Ahren D."/>
            <person name="Johansson T."/>
            <person name="Persson P."/>
            <person name="Tunlid A."/>
        </authorList>
    </citation>
    <scope>NUCLEOTIDE SEQUENCE [LARGE SCALE GENOMIC DNA]</scope>
    <source>
        <strain evidence="6 7">CBS 406.79</strain>
    </source>
</reference>
<feature type="region of interest" description="Disordered" evidence="4">
    <location>
        <begin position="1"/>
        <end position="64"/>
    </location>
</feature>
<evidence type="ECO:0000313" key="6">
    <source>
        <dbReference type="EMBL" id="KAF5382866.1"/>
    </source>
</evidence>
<protein>
    <recommendedName>
        <fullName evidence="5">HMG box domain-containing protein</fullName>
    </recommendedName>
</protein>
<dbReference type="Gene3D" id="1.10.30.10">
    <property type="entry name" value="High mobility group box domain"/>
    <property type="match status" value="1"/>
</dbReference>
<dbReference type="InterPro" id="IPR050140">
    <property type="entry name" value="SRY-related_HMG-box_TF-like"/>
</dbReference>
<dbReference type="GO" id="GO:0030154">
    <property type="term" value="P:cell differentiation"/>
    <property type="evidence" value="ECO:0007669"/>
    <property type="project" value="TreeGrafter"/>
</dbReference>
<feature type="domain" description="HMG box" evidence="5">
    <location>
        <begin position="63"/>
        <end position="141"/>
    </location>
</feature>
<dbReference type="EMBL" id="JAACJN010000050">
    <property type="protein sequence ID" value="KAF5382866.1"/>
    <property type="molecule type" value="Genomic_DNA"/>
</dbReference>
<evidence type="ECO:0000256" key="4">
    <source>
        <dbReference type="SAM" id="MobiDB-lite"/>
    </source>
</evidence>
<dbReference type="PANTHER" id="PTHR10270">
    <property type="entry name" value="SOX TRANSCRIPTION FACTOR"/>
    <property type="match status" value="1"/>
</dbReference>